<accession>A0A084Y2H2</accession>
<dbReference type="AlphaFoldDB" id="A0A084Y2H2"/>
<comment type="caution">
    <text evidence="1">The sequence shown here is derived from an EMBL/GenBank/DDBJ whole genome shotgun (WGS) entry which is preliminary data.</text>
</comment>
<organism evidence="1 2">
    <name type="scientific">Candidatus Accumulibacter vicinus</name>
    <dbReference type="NCBI Taxonomy" id="2954382"/>
    <lineage>
        <taxon>Bacteria</taxon>
        <taxon>Pseudomonadati</taxon>
        <taxon>Pseudomonadota</taxon>
        <taxon>Betaproteobacteria</taxon>
        <taxon>Candidatus Accumulibacter</taxon>
    </lineage>
</organism>
<evidence type="ECO:0000313" key="2">
    <source>
        <dbReference type="Proteomes" id="UP000019812"/>
    </source>
</evidence>
<sequence length="89" mass="10118">MRDVLVPRHEPAQAEMEKLMPERALNSGSVEKPLANEMDFPSVSDARNNNVIISCDTRNGVRETVHDSYRNCRPKWLAKLLKLIGDRAD</sequence>
<dbReference type="Proteomes" id="UP000019812">
    <property type="component" value="Unassembled WGS sequence"/>
</dbReference>
<protein>
    <submittedName>
        <fullName evidence="1">Uncharacterized protein</fullName>
    </submittedName>
</protein>
<name>A0A084Y2H2_9PROT</name>
<dbReference type="EMBL" id="JDSS02000019">
    <property type="protein sequence ID" value="KFB68916.1"/>
    <property type="molecule type" value="Genomic_DNA"/>
</dbReference>
<proteinExistence type="predicted"/>
<reference evidence="1 2" key="1">
    <citation type="submission" date="2014-07" db="EMBL/GenBank/DDBJ databases">
        <title>Expanding our view of genomic diversity in Candidatus Accumulibacter clades.</title>
        <authorList>
            <person name="Skennerton C.T."/>
            <person name="Barr J.J."/>
            <person name="Slater F.R."/>
            <person name="Bond P.L."/>
            <person name="Tyson G.W."/>
        </authorList>
    </citation>
    <scope>NUCLEOTIDE SEQUENCE [LARGE SCALE GENOMIC DNA]</scope>
    <source>
        <strain evidence="2">SK-01</strain>
    </source>
</reference>
<evidence type="ECO:0000313" key="1">
    <source>
        <dbReference type="EMBL" id="KFB68916.1"/>
    </source>
</evidence>
<gene>
    <name evidence="1" type="ORF">CAPSK01_001771</name>
</gene>